<dbReference type="InterPro" id="IPR008936">
    <property type="entry name" value="Rho_GTPase_activation_prot"/>
</dbReference>
<dbReference type="STRING" id="27342.A0A0H2SF34"/>
<feature type="compositionally biased region" description="Basic and acidic residues" evidence="2">
    <location>
        <begin position="123"/>
        <end position="136"/>
    </location>
</feature>
<dbReference type="InterPro" id="IPR001715">
    <property type="entry name" value="CH_dom"/>
</dbReference>
<dbReference type="InterPro" id="IPR036872">
    <property type="entry name" value="CH_dom_sf"/>
</dbReference>
<feature type="compositionally biased region" description="Low complexity" evidence="2">
    <location>
        <begin position="309"/>
        <end position="319"/>
    </location>
</feature>
<organism evidence="5 6">
    <name type="scientific">Schizopora paradoxa</name>
    <dbReference type="NCBI Taxonomy" id="27342"/>
    <lineage>
        <taxon>Eukaryota</taxon>
        <taxon>Fungi</taxon>
        <taxon>Dikarya</taxon>
        <taxon>Basidiomycota</taxon>
        <taxon>Agaricomycotina</taxon>
        <taxon>Agaricomycetes</taxon>
        <taxon>Hymenochaetales</taxon>
        <taxon>Schizoporaceae</taxon>
        <taxon>Schizopora</taxon>
    </lineage>
</organism>
<dbReference type="PROSITE" id="PS50021">
    <property type="entry name" value="CH"/>
    <property type="match status" value="1"/>
</dbReference>
<dbReference type="CDD" id="cd21206">
    <property type="entry name" value="CH_IQGAP"/>
    <property type="match status" value="1"/>
</dbReference>
<accession>A0A0H2SF34</accession>
<feature type="domain" description="Ras-GAP" evidence="3">
    <location>
        <begin position="1309"/>
        <end position="1523"/>
    </location>
</feature>
<feature type="region of interest" description="Disordered" evidence="2">
    <location>
        <begin position="1"/>
        <end position="399"/>
    </location>
</feature>
<feature type="region of interest" description="Disordered" evidence="2">
    <location>
        <begin position="413"/>
        <end position="526"/>
    </location>
</feature>
<sequence length="1953" mass="221006">MDRSNSVSSTSSSSSSRATSSVEPFAYQTRILERTLSLSRTNSISKATGNLGPSSSASGSRRWDRTHRVGGSIDAVRGKWEELSRSDSTTNNQTVSPTKALFGSEKQPPPSPSPSIRDNIIPTREDTGDGGRRERTYSPSKRYTLPAPIIASPLSPNTTGISVVSPEPTFHSSANRIRLPTTNSPSVSSVRRLYDNVDQAVVEEPTKSSPPPPSRSRRSIDFDSIMKESKSEPSDPPWKTPNLRPTRSQSSQDGSGTPVKPRPSSMYSTSQYSIPSSPLKLSRQDSITAKVFGEKRSSSPMRMERRNSESTSTTRVTSSIDKLNKLSSISRRDPSPERPAQLSSITNSVHHRSASPDKLYRQNSTSSSLASSSLDVGSSKLSTPSYRPPPSSPSAFANQNVESVMYPTPYRSSYVAKKKGGSYGDGLSVGRRLGRHLPRIASGDGNDDPEPERKPPPSPVQERYEKELTSDFSRMSRLERREKRMREWQLELEREKPPTVPPKDRSRSIDSDRTLVTHPGEDVAGIPGRLRLSKDVAAPTSPMGPTTPIPSSRIRSVGLWADTQRHLLRAYEYLCHVGEAQQWIEGCLGEELGFGVVEMEESLRNGVVLARLARVFLGEDVVRRIFESSKPDLRQTDNINHFFTFVKSVALPECFIFETTDLYNKKNIPKVIYCIHALSHLLARRGLAQRIGNLLGQLKFSDDQLQKTEKGLNDAGVPMPNFGNIGRELTKEMNEEPEEEPETEDERRDRLLLENEESIIAVQSLSRAFMERRAQKTKRARIDLAERYVAKLQARCRGLITRAYVRVEKQAQTDAVPSVVSLQAQIRGFLAKRRQRQQAARLRTLRLSIVKIQAQSRGAIQRRRYALLRVALTKGKMTIMKIQAAARAKLVKKSHQQIQKALIRPTTMTGVKVLQASARAFTARRAYQAHLQSVKQVSLNVVSLQAQLRGVLARHHARAQMAKLDDLSGAITRIQAAARCYLARKRLLNLIRALRRATTAIVAVQALSRTRLQQQRFNSMTKAMGEIKVIKSVGTLQSFARAALARKRNVEQAKELHFVEPDVVGLQAAVRGALSRCRFFAWRDYLHDSEPEVIHLQSLLRGALERRRFETKMRYYKENLHKVVKIQSLFRAKDTRDQYRQLTLGHNVNVGTIKNFVHLLDDSEADFEDEIEVERLRKRVVQGIRETQALETEVNELDVKIALVVQNVKSFEELIRARRRHGTDTAAAHASRASILAAHGDPFAGPNTLDHATKRKLELYQQLFYLLQSQGEYLSKLFSSLEKREPQDKDRKLVERVVLTLFGYGQDQREDYLFFKLLQLAIRGEISTSPSPSTIMQDSPMYLNVALQYGRSKQALYVRETLMAIINDVANQEDLDLETDPCVIYRSRINTEEMRSGMKSSKPKDVAYKQAVEDPETRKEFIHHLQFLHAYVKTFVNAIIASTKFIPYNLRLIARETHVALKAKFPSDGDDAYALTIGRLLFYHYINPAIVAPETFDLVPSTINFSARKNLNEISRVLLQISSGTQFGDDNPSLTPLNPYVAEAIKEMRVWFLEVANVPDAEAHYHAHEFLDAAFQPKPIYISPNEVYSMHSLLAQNIERLAPSRDDPLRHILLELGGAPNLVPDELNSTWDNAITLELTNRFASVNDPHAEEKALWVQGKRAVLAILRVQPAKDLVECLMQPVSEEHEMFWEDIVDRELMNDHMRQRQRRMPSTTGAESAYRLDDIKSLSFKEVKAHAIYFLLELEKQGKVTREDGYQGILNAIAGDVRSKHRKRLQRQQELESMTKTLKHLAERKRFYEEQIKSYNNYVEAAMNTMQKSKKKKSFLFVPFTRQFFHWRDLLKSGRAPQFGSYRYSASELYDKGILLSIEQYSPRQFNRIDVVLSSDVAGVFNVELYSSVTGSSTLIGETAVRMEDLLQAQFENRVALTLLDGVAKFNLNLLLYQINKKFYV</sequence>
<dbReference type="SMART" id="SM00015">
    <property type="entry name" value="IQ"/>
    <property type="match status" value="12"/>
</dbReference>
<dbReference type="Pfam" id="PF03836">
    <property type="entry name" value="RasGAP_C"/>
    <property type="match status" value="1"/>
</dbReference>
<reference evidence="5 6" key="1">
    <citation type="submission" date="2015-04" db="EMBL/GenBank/DDBJ databases">
        <title>Complete genome sequence of Schizopora paradoxa KUC8140, a cosmopolitan wood degrader in East Asia.</title>
        <authorList>
            <consortium name="DOE Joint Genome Institute"/>
            <person name="Min B."/>
            <person name="Park H."/>
            <person name="Jang Y."/>
            <person name="Kim J.-J."/>
            <person name="Kim K.H."/>
            <person name="Pangilinan J."/>
            <person name="Lipzen A."/>
            <person name="Riley R."/>
            <person name="Grigoriev I.V."/>
            <person name="Spatafora J.W."/>
            <person name="Choi I.-G."/>
        </authorList>
    </citation>
    <scope>NUCLEOTIDE SEQUENCE [LARGE SCALE GENOMIC DNA]</scope>
    <source>
        <strain evidence="5 6">KUC8140</strain>
    </source>
</reference>
<dbReference type="SMART" id="SM00323">
    <property type="entry name" value="RasGAP"/>
    <property type="match status" value="1"/>
</dbReference>
<dbReference type="InterPro" id="IPR000048">
    <property type="entry name" value="IQ_motif_EF-hand-BS"/>
</dbReference>
<evidence type="ECO:0000256" key="2">
    <source>
        <dbReference type="SAM" id="MobiDB-lite"/>
    </source>
</evidence>
<feature type="compositionally biased region" description="Basic and acidic residues" evidence="2">
    <location>
        <begin position="76"/>
        <end position="85"/>
    </location>
</feature>
<feature type="compositionally biased region" description="Low complexity" evidence="2">
    <location>
        <begin position="1"/>
        <end position="22"/>
    </location>
</feature>
<feature type="compositionally biased region" description="Polar residues" evidence="2">
    <location>
        <begin position="170"/>
        <end position="189"/>
    </location>
</feature>
<dbReference type="SMART" id="SM00033">
    <property type="entry name" value="CH"/>
    <property type="match status" value="1"/>
</dbReference>
<dbReference type="InParanoid" id="A0A0H2SF34"/>
<dbReference type="PROSITE" id="PS50018">
    <property type="entry name" value="RAS_GTPASE_ACTIV_2"/>
    <property type="match status" value="1"/>
</dbReference>
<dbReference type="InterPro" id="IPR001936">
    <property type="entry name" value="RasGAP_dom"/>
</dbReference>
<dbReference type="GO" id="GO:0110085">
    <property type="term" value="C:mitotic actomyosin contractile ring"/>
    <property type="evidence" value="ECO:0007669"/>
    <property type="project" value="TreeGrafter"/>
</dbReference>
<feature type="compositionally biased region" description="Polar residues" evidence="2">
    <location>
        <begin position="265"/>
        <end position="276"/>
    </location>
</feature>
<feature type="coiled-coil region" evidence="1">
    <location>
        <begin position="1783"/>
        <end position="1810"/>
    </location>
</feature>
<dbReference type="Gene3D" id="1.10.506.10">
    <property type="entry name" value="GTPase Activation - p120gap, domain 1"/>
    <property type="match status" value="1"/>
</dbReference>
<keyword evidence="1" id="KW-0175">Coiled coil</keyword>
<dbReference type="OrthoDB" id="775356at2759"/>
<gene>
    <name evidence="5" type="ORF">SCHPADRAFT_902188</name>
</gene>
<protein>
    <recommendedName>
        <fullName evidence="7">Ras GTPase-activating protein</fullName>
    </recommendedName>
</protein>
<feature type="compositionally biased region" description="Basic and acidic residues" evidence="2">
    <location>
        <begin position="218"/>
        <end position="233"/>
    </location>
</feature>
<dbReference type="SUPFAM" id="SSF47576">
    <property type="entry name" value="Calponin-homology domain, CH-domain"/>
    <property type="match status" value="1"/>
</dbReference>
<evidence type="ECO:0000256" key="1">
    <source>
        <dbReference type="SAM" id="Coils"/>
    </source>
</evidence>
<feature type="domain" description="Calponin-homology (CH)" evidence="4">
    <location>
        <begin position="574"/>
        <end position="682"/>
    </location>
</feature>
<dbReference type="GO" id="GO:0005096">
    <property type="term" value="F:GTPase activator activity"/>
    <property type="evidence" value="ECO:0007669"/>
    <property type="project" value="TreeGrafter"/>
</dbReference>
<feature type="compositionally biased region" description="Low complexity" evidence="2">
    <location>
        <begin position="364"/>
        <end position="385"/>
    </location>
</feature>
<dbReference type="GO" id="GO:0051015">
    <property type="term" value="F:actin filament binding"/>
    <property type="evidence" value="ECO:0007669"/>
    <property type="project" value="TreeGrafter"/>
</dbReference>
<feature type="compositionally biased region" description="Polar residues" evidence="2">
    <location>
        <begin position="243"/>
        <end position="255"/>
    </location>
</feature>
<feature type="compositionally biased region" description="Basic and acidic residues" evidence="2">
    <location>
        <begin position="462"/>
        <end position="521"/>
    </location>
</feature>
<keyword evidence="6" id="KW-1185">Reference proteome</keyword>
<proteinExistence type="predicted"/>
<feature type="compositionally biased region" description="Basic and acidic residues" evidence="2">
    <location>
        <begin position="292"/>
        <end position="308"/>
    </location>
</feature>
<dbReference type="Pfam" id="PF00616">
    <property type="entry name" value="RasGAP"/>
    <property type="match status" value="1"/>
</dbReference>
<dbReference type="SUPFAM" id="SSF143885">
    <property type="entry name" value="RGC domain-like"/>
    <property type="match status" value="1"/>
</dbReference>
<feature type="compositionally biased region" description="Polar residues" evidence="2">
    <location>
        <begin position="36"/>
        <end position="59"/>
    </location>
</feature>
<evidence type="ECO:0000313" key="5">
    <source>
        <dbReference type="EMBL" id="KLO15676.1"/>
    </source>
</evidence>
<dbReference type="Pfam" id="PF00307">
    <property type="entry name" value="CH"/>
    <property type="match status" value="1"/>
</dbReference>
<dbReference type="PANTHER" id="PTHR14149:SF14">
    <property type="entry name" value="CALPONIN-HOMOLOGY (CH) DOMAIN-CONTAINING PROTEIN"/>
    <property type="match status" value="1"/>
</dbReference>
<name>A0A0H2SF34_9AGAM</name>
<evidence type="ECO:0000259" key="3">
    <source>
        <dbReference type="PROSITE" id="PS50018"/>
    </source>
</evidence>
<dbReference type="GO" id="GO:1903479">
    <property type="term" value="P:mitotic actomyosin contractile ring assembly actin filament organization"/>
    <property type="evidence" value="ECO:0007669"/>
    <property type="project" value="TreeGrafter"/>
</dbReference>
<dbReference type="PANTHER" id="PTHR14149">
    <property type="entry name" value="RAS GTPASE-ACTIVATING PROTEIN WITH IQ MOTIF"/>
    <property type="match status" value="1"/>
</dbReference>
<dbReference type="GO" id="GO:0005516">
    <property type="term" value="F:calmodulin binding"/>
    <property type="evidence" value="ECO:0007669"/>
    <property type="project" value="TreeGrafter"/>
</dbReference>
<evidence type="ECO:0000313" key="6">
    <source>
        <dbReference type="Proteomes" id="UP000053477"/>
    </source>
</evidence>
<dbReference type="SUPFAM" id="SSF48350">
    <property type="entry name" value="GTPase activation domain, GAP"/>
    <property type="match status" value="1"/>
</dbReference>
<dbReference type="FunCoup" id="A0A0H2SF34">
    <property type="interactions" value="158"/>
</dbReference>
<evidence type="ECO:0008006" key="7">
    <source>
        <dbReference type="Google" id="ProtNLM"/>
    </source>
</evidence>
<dbReference type="Pfam" id="PF00612">
    <property type="entry name" value="IQ"/>
    <property type="match status" value="2"/>
</dbReference>
<feature type="compositionally biased region" description="Polar residues" evidence="2">
    <location>
        <begin position="86"/>
        <end position="97"/>
    </location>
</feature>
<dbReference type="Gene3D" id="1.10.418.10">
    <property type="entry name" value="Calponin-like domain"/>
    <property type="match status" value="1"/>
</dbReference>
<dbReference type="Proteomes" id="UP000053477">
    <property type="component" value="Unassembled WGS sequence"/>
</dbReference>
<dbReference type="EMBL" id="KQ085926">
    <property type="protein sequence ID" value="KLO15676.1"/>
    <property type="molecule type" value="Genomic_DNA"/>
</dbReference>
<dbReference type="InterPro" id="IPR000593">
    <property type="entry name" value="RasGAP_C"/>
</dbReference>
<dbReference type="PROSITE" id="PS50096">
    <property type="entry name" value="IQ"/>
    <property type="match status" value="9"/>
</dbReference>
<evidence type="ECO:0000259" key="4">
    <source>
        <dbReference type="PROSITE" id="PS50021"/>
    </source>
</evidence>
<dbReference type="Gene3D" id="1.20.5.190">
    <property type="match status" value="1"/>
</dbReference>